<sequence length="424" mass="48718">GRRTPGYDFFLKIVPRKEQYRARNNLVNMAMGVNADWILFLDDDMVVPDDLFARLVAHDKDVCGALYFQRGGQYFPVMMKRTEAKDGYVNYSFIEDFPRNSLFKVDVIGGGCMLIKMSVFERMMEPYFWIDGIGGTDVYFSHRCYEMGVEIFCDTGLELGHMTTGEILTERTLPAQKRFMGAMHEKLIEDAMGYTGLGKDRIYDACIKASGFDHGAFWLSRERESWEGYLDFYTNDPEEQLLRLIYFQLETPNVNDLIFNRVDPFLLKRLLPGNNILDFGAGTGRFTVALAEMGFDVRSVDLISSPYQEFVKWRVKERELNVDFGQILDFAEWTPNVFNGSDQYHGVLMVGVFDHLPNPLEVVKHIHASMAPTAVLVMDVDTGKGADHNNPQHLLAFDSATIQKEIEKIGFKRDHTNQFVWERL</sequence>
<dbReference type="InterPro" id="IPR001173">
    <property type="entry name" value="Glyco_trans_2-like"/>
</dbReference>
<organism evidence="2">
    <name type="scientific">marine sediment metagenome</name>
    <dbReference type="NCBI Taxonomy" id="412755"/>
    <lineage>
        <taxon>unclassified sequences</taxon>
        <taxon>metagenomes</taxon>
        <taxon>ecological metagenomes</taxon>
    </lineage>
</organism>
<dbReference type="Pfam" id="PF00535">
    <property type="entry name" value="Glycos_transf_2"/>
    <property type="match status" value="1"/>
</dbReference>
<reference evidence="2" key="1">
    <citation type="journal article" date="2015" name="Nature">
        <title>Complex archaea that bridge the gap between prokaryotes and eukaryotes.</title>
        <authorList>
            <person name="Spang A."/>
            <person name="Saw J.H."/>
            <person name="Jorgensen S.L."/>
            <person name="Zaremba-Niedzwiedzka K."/>
            <person name="Martijn J."/>
            <person name="Lind A.E."/>
            <person name="van Eijk R."/>
            <person name="Schleper C."/>
            <person name="Guy L."/>
            <person name="Ettema T.J."/>
        </authorList>
    </citation>
    <scope>NUCLEOTIDE SEQUENCE</scope>
</reference>
<comment type="caution">
    <text evidence="2">The sequence shown here is derived from an EMBL/GenBank/DDBJ whole genome shotgun (WGS) entry which is preliminary data.</text>
</comment>
<dbReference type="InterPro" id="IPR029063">
    <property type="entry name" value="SAM-dependent_MTases_sf"/>
</dbReference>
<feature type="domain" description="Glycosyltransferase 2-like" evidence="1">
    <location>
        <begin position="14"/>
        <end position="122"/>
    </location>
</feature>
<dbReference type="Gene3D" id="3.40.50.150">
    <property type="entry name" value="Vaccinia Virus protein VP39"/>
    <property type="match status" value="1"/>
</dbReference>
<evidence type="ECO:0000259" key="1">
    <source>
        <dbReference type="Pfam" id="PF00535"/>
    </source>
</evidence>
<accession>A0A0F9GN42</accession>
<dbReference type="SUPFAM" id="SSF53448">
    <property type="entry name" value="Nucleotide-diphospho-sugar transferases"/>
    <property type="match status" value="1"/>
</dbReference>
<gene>
    <name evidence="2" type="ORF">LCGC14_2163720</name>
</gene>
<feature type="non-terminal residue" evidence="2">
    <location>
        <position position="1"/>
    </location>
</feature>
<dbReference type="Gene3D" id="3.90.550.10">
    <property type="entry name" value="Spore Coat Polysaccharide Biosynthesis Protein SpsA, Chain A"/>
    <property type="match status" value="1"/>
</dbReference>
<dbReference type="AlphaFoldDB" id="A0A0F9GN42"/>
<dbReference type="CDD" id="cd02440">
    <property type="entry name" value="AdoMet_MTases"/>
    <property type="match status" value="1"/>
</dbReference>
<protein>
    <recommendedName>
        <fullName evidence="1">Glycosyltransferase 2-like domain-containing protein</fullName>
    </recommendedName>
</protein>
<dbReference type="EMBL" id="LAZR01027804">
    <property type="protein sequence ID" value="KKL64567.1"/>
    <property type="molecule type" value="Genomic_DNA"/>
</dbReference>
<proteinExistence type="predicted"/>
<dbReference type="SUPFAM" id="SSF53335">
    <property type="entry name" value="S-adenosyl-L-methionine-dependent methyltransferases"/>
    <property type="match status" value="1"/>
</dbReference>
<evidence type="ECO:0000313" key="2">
    <source>
        <dbReference type="EMBL" id="KKL64567.1"/>
    </source>
</evidence>
<dbReference type="InterPro" id="IPR029044">
    <property type="entry name" value="Nucleotide-diphossugar_trans"/>
</dbReference>
<name>A0A0F9GN42_9ZZZZ</name>
<dbReference type="Pfam" id="PF13489">
    <property type="entry name" value="Methyltransf_23"/>
    <property type="match status" value="1"/>
</dbReference>